<feature type="compositionally biased region" description="Low complexity" evidence="1">
    <location>
        <begin position="146"/>
        <end position="159"/>
    </location>
</feature>
<dbReference type="InterPro" id="IPR029447">
    <property type="entry name" value="DUF4439"/>
</dbReference>
<dbReference type="CDD" id="cd00657">
    <property type="entry name" value="Ferritin_like"/>
    <property type="match status" value="1"/>
</dbReference>
<dbReference type="Proteomes" id="UP001500902">
    <property type="component" value="Unassembled WGS sequence"/>
</dbReference>
<dbReference type="InterPro" id="IPR012347">
    <property type="entry name" value="Ferritin-like"/>
</dbReference>
<evidence type="ECO:0000313" key="3">
    <source>
        <dbReference type="EMBL" id="GAA3704534.1"/>
    </source>
</evidence>
<evidence type="ECO:0000313" key="4">
    <source>
        <dbReference type="Proteomes" id="UP001500902"/>
    </source>
</evidence>
<dbReference type="InterPro" id="IPR009078">
    <property type="entry name" value="Ferritin-like_SF"/>
</dbReference>
<dbReference type="SUPFAM" id="SSF47240">
    <property type="entry name" value="Ferritin-like"/>
    <property type="match status" value="1"/>
</dbReference>
<dbReference type="EMBL" id="BAAAZP010000180">
    <property type="protein sequence ID" value="GAA3704534.1"/>
    <property type="molecule type" value="Genomic_DNA"/>
</dbReference>
<comment type="caution">
    <text evidence="3">The sequence shown here is derived from an EMBL/GenBank/DDBJ whole genome shotgun (WGS) entry which is preliminary data.</text>
</comment>
<sequence>MTGVRAADDIEMLRKALAAEHAAVFAYGLLGARTSGPLRDRMSAAYDAHRGGRDQLRGLITARGGRPVESDASYTLPFFPSNATLAAKLAVHLESGVTAAYLELAAARDTALRHYAALAMQRAVTRSYSFRPEPPTAFPGMPAPATPSATPSTSGQAGG</sequence>
<name>A0ABP7DEG4_9ACTN</name>
<dbReference type="Pfam" id="PF14530">
    <property type="entry name" value="DUF4439"/>
    <property type="match status" value="1"/>
</dbReference>
<reference evidence="4" key="1">
    <citation type="journal article" date="2019" name="Int. J. Syst. Evol. Microbiol.">
        <title>The Global Catalogue of Microorganisms (GCM) 10K type strain sequencing project: providing services to taxonomists for standard genome sequencing and annotation.</title>
        <authorList>
            <consortium name="The Broad Institute Genomics Platform"/>
            <consortium name="The Broad Institute Genome Sequencing Center for Infectious Disease"/>
            <person name="Wu L."/>
            <person name="Ma J."/>
        </authorList>
    </citation>
    <scope>NUCLEOTIDE SEQUENCE [LARGE SCALE GENOMIC DNA]</scope>
    <source>
        <strain evidence="4">JCM 16904</strain>
    </source>
</reference>
<gene>
    <name evidence="3" type="ORF">GCM10022224_082570</name>
</gene>
<evidence type="ECO:0000259" key="2">
    <source>
        <dbReference type="Pfam" id="PF14530"/>
    </source>
</evidence>
<proteinExistence type="predicted"/>
<evidence type="ECO:0000256" key="1">
    <source>
        <dbReference type="SAM" id="MobiDB-lite"/>
    </source>
</evidence>
<accession>A0ABP7DEG4</accession>
<keyword evidence="4" id="KW-1185">Reference proteome</keyword>
<feature type="domain" description="DUF4439" evidence="2">
    <location>
        <begin position="13"/>
        <end position="142"/>
    </location>
</feature>
<feature type="compositionally biased region" description="Pro residues" evidence="1">
    <location>
        <begin position="132"/>
        <end position="145"/>
    </location>
</feature>
<feature type="region of interest" description="Disordered" evidence="1">
    <location>
        <begin position="131"/>
        <end position="159"/>
    </location>
</feature>
<organism evidence="3 4">
    <name type="scientific">Nonomuraea antimicrobica</name>
    <dbReference type="NCBI Taxonomy" id="561173"/>
    <lineage>
        <taxon>Bacteria</taxon>
        <taxon>Bacillati</taxon>
        <taxon>Actinomycetota</taxon>
        <taxon>Actinomycetes</taxon>
        <taxon>Streptosporangiales</taxon>
        <taxon>Streptosporangiaceae</taxon>
        <taxon>Nonomuraea</taxon>
    </lineage>
</organism>
<protein>
    <submittedName>
        <fullName evidence="3">Ferritin-like domain-containing protein</fullName>
    </submittedName>
</protein>
<dbReference type="RefSeq" id="WP_344891430.1">
    <property type="nucleotide sequence ID" value="NZ_BAAAZP010000180.1"/>
</dbReference>
<dbReference type="Gene3D" id="1.20.1260.10">
    <property type="match status" value="1"/>
</dbReference>